<feature type="transmembrane region" description="Helical" evidence="7">
    <location>
        <begin position="35"/>
        <end position="56"/>
    </location>
</feature>
<keyword evidence="3 7" id="KW-1003">Cell membrane</keyword>
<reference evidence="9 10" key="1">
    <citation type="submission" date="2019-01" db="EMBL/GenBank/DDBJ databases">
        <title>Draft genome assembly of Photorhabdus luminescens subsp. sonorensis Caborca.</title>
        <authorList>
            <person name="Duong D.A."/>
            <person name="Espinosa-Artiles P."/>
            <person name="Orozco R.A."/>
            <person name="Molnar I."/>
            <person name="Stock P."/>
        </authorList>
    </citation>
    <scope>NUCLEOTIDE SEQUENCE [LARGE SCALE GENOMIC DNA]</scope>
    <source>
        <strain evidence="9 10">Caborca</strain>
    </source>
</reference>
<feature type="transmembrane region" description="Helical" evidence="7">
    <location>
        <begin position="163"/>
        <end position="185"/>
    </location>
</feature>
<proteinExistence type="inferred from homology"/>
<dbReference type="PANTHER" id="PTHR30353">
    <property type="entry name" value="INNER MEMBRANE PROTEIN DEDA-RELATED"/>
    <property type="match status" value="1"/>
</dbReference>
<dbReference type="InterPro" id="IPR032818">
    <property type="entry name" value="DedA-like"/>
</dbReference>
<keyword evidence="6 7" id="KW-0472">Membrane</keyword>
<gene>
    <name evidence="9" type="ORF">EP164_15255</name>
</gene>
<dbReference type="NCBIfam" id="NF008102">
    <property type="entry name" value="PRK10847.1"/>
    <property type="match status" value="1"/>
</dbReference>
<evidence type="ECO:0000256" key="1">
    <source>
        <dbReference type="ARBA" id="ARBA00004651"/>
    </source>
</evidence>
<protein>
    <submittedName>
        <fullName evidence="9">DedA family protein</fullName>
    </submittedName>
</protein>
<dbReference type="AlphaFoldDB" id="A0A5C4RGQ7"/>
<evidence type="ECO:0000256" key="5">
    <source>
        <dbReference type="ARBA" id="ARBA00022989"/>
    </source>
</evidence>
<comment type="similarity">
    <text evidence="2 7">Belongs to the DedA family.</text>
</comment>
<evidence type="ECO:0000256" key="4">
    <source>
        <dbReference type="ARBA" id="ARBA00022692"/>
    </source>
</evidence>
<feature type="domain" description="VTT" evidence="8">
    <location>
        <begin position="56"/>
        <end position="183"/>
    </location>
</feature>
<dbReference type="PANTHER" id="PTHR30353:SF0">
    <property type="entry name" value="TRANSMEMBRANE PROTEIN"/>
    <property type="match status" value="1"/>
</dbReference>
<evidence type="ECO:0000256" key="6">
    <source>
        <dbReference type="ARBA" id="ARBA00023136"/>
    </source>
</evidence>
<sequence>MEFLTHFVDFAKFIIDFILHIDIHLAELVAQYGNWVYGILFLILFCETGLVITPFLPGDSLLFVAGALAALGANDLNVHLMVVLMIIAAVIGDAVNYAIGRIFGERLFTNPNSKIFRRSYLDKTHEFYEKHGGKAIILARFVPIIRTFAPFVAGMGKMSYRHFAAYNVIGALVWVLLFTYSGYIFGDMPMVQQNLKLLIVAIIFISILPGVIEIWRHRRMVMKQKTDNR</sequence>
<dbReference type="GO" id="GO:0005886">
    <property type="term" value="C:plasma membrane"/>
    <property type="evidence" value="ECO:0007669"/>
    <property type="project" value="UniProtKB-SubCell"/>
</dbReference>
<evidence type="ECO:0000256" key="7">
    <source>
        <dbReference type="RuleBase" id="RU367016"/>
    </source>
</evidence>
<feature type="transmembrane region" description="Helical" evidence="7">
    <location>
        <begin position="76"/>
        <end position="99"/>
    </location>
</feature>
<evidence type="ECO:0000256" key="3">
    <source>
        <dbReference type="ARBA" id="ARBA00022475"/>
    </source>
</evidence>
<dbReference type="EMBL" id="SBIJ01000029">
    <property type="protein sequence ID" value="TNH42727.1"/>
    <property type="molecule type" value="Genomic_DNA"/>
</dbReference>
<organism evidence="9 10">
    <name type="scientific">Photorhabdus luminescens subsp. sonorensis</name>
    <dbReference type="NCBI Taxonomy" id="1173677"/>
    <lineage>
        <taxon>Bacteria</taxon>
        <taxon>Pseudomonadati</taxon>
        <taxon>Pseudomonadota</taxon>
        <taxon>Gammaproteobacteria</taxon>
        <taxon>Enterobacterales</taxon>
        <taxon>Morganellaceae</taxon>
        <taxon>Photorhabdus</taxon>
    </lineage>
</organism>
<comment type="subcellular location">
    <subcellularLocation>
        <location evidence="1 7">Cell membrane</location>
        <topology evidence="1 7">Multi-pass membrane protein</topology>
    </subcellularLocation>
</comment>
<accession>A0A5C4RGQ7</accession>
<evidence type="ECO:0000259" key="8">
    <source>
        <dbReference type="Pfam" id="PF09335"/>
    </source>
</evidence>
<dbReference type="Pfam" id="PF09335">
    <property type="entry name" value="VTT_dom"/>
    <property type="match status" value="1"/>
</dbReference>
<evidence type="ECO:0000256" key="2">
    <source>
        <dbReference type="ARBA" id="ARBA00010792"/>
    </source>
</evidence>
<comment type="caution">
    <text evidence="9">The sequence shown here is derived from an EMBL/GenBank/DDBJ whole genome shotgun (WGS) entry which is preliminary data.</text>
</comment>
<dbReference type="InterPro" id="IPR032816">
    <property type="entry name" value="VTT_dom"/>
</dbReference>
<dbReference type="Proteomes" id="UP000307592">
    <property type="component" value="Unassembled WGS sequence"/>
</dbReference>
<evidence type="ECO:0000313" key="9">
    <source>
        <dbReference type="EMBL" id="TNH42727.1"/>
    </source>
</evidence>
<dbReference type="InterPro" id="IPR058127">
    <property type="entry name" value="DedA"/>
</dbReference>
<feature type="transmembrane region" description="Helical" evidence="7">
    <location>
        <begin position="197"/>
        <end position="215"/>
    </location>
</feature>
<keyword evidence="4 7" id="KW-0812">Transmembrane</keyword>
<evidence type="ECO:0000313" key="10">
    <source>
        <dbReference type="Proteomes" id="UP000307592"/>
    </source>
</evidence>
<keyword evidence="5 7" id="KW-1133">Transmembrane helix</keyword>
<name>A0A5C4RGQ7_PHOLU</name>
<dbReference type="RefSeq" id="WP_139656315.1">
    <property type="nucleotide sequence ID" value="NZ_CAWOQH010000154.1"/>
</dbReference>